<dbReference type="AlphaFoldDB" id="A0A502CBS3"/>
<dbReference type="EMBL" id="RCZK01000011">
    <property type="protein sequence ID" value="TPG10438.1"/>
    <property type="molecule type" value="Genomic_DNA"/>
</dbReference>
<evidence type="ECO:0000313" key="1">
    <source>
        <dbReference type="EMBL" id="TPG10438.1"/>
    </source>
</evidence>
<protein>
    <recommendedName>
        <fullName evidence="3">Rap1a immunity protein domain-containing protein</fullName>
    </recommendedName>
</protein>
<proteinExistence type="predicted"/>
<evidence type="ECO:0008006" key="3">
    <source>
        <dbReference type="Google" id="ProtNLM"/>
    </source>
</evidence>
<keyword evidence="2" id="KW-1185">Reference proteome</keyword>
<gene>
    <name evidence="1" type="ORF">EAH84_12440</name>
</gene>
<reference evidence="1 2" key="1">
    <citation type="journal article" date="2019" name="Environ. Microbiol.">
        <title>Species interactions and distinct microbial communities in high Arctic permafrost affected cryosols are associated with the CH4 and CO2 gas fluxes.</title>
        <authorList>
            <person name="Altshuler I."/>
            <person name="Hamel J."/>
            <person name="Turney S."/>
            <person name="Magnuson E."/>
            <person name="Levesque R."/>
            <person name="Greer C."/>
            <person name="Whyte L.G."/>
        </authorList>
    </citation>
    <scope>NUCLEOTIDE SEQUENCE [LARGE SCALE GENOMIC DNA]</scope>
    <source>
        <strain evidence="1 2">S5.1</strain>
    </source>
</reference>
<organism evidence="1 2">
    <name type="scientific">Sphingomonas oligophenolica</name>
    <dbReference type="NCBI Taxonomy" id="301154"/>
    <lineage>
        <taxon>Bacteria</taxon>
        <taxon>Pseudomonadati</taxon>
        <taxon>Pseudomonadota</taxon>
        <taxon>Alphaproteobacteria</taxon>
        <taxon>Sphingomonadales</taxon>
        <taxon>Sphingomonadaceae</taxon>
        <taxon>Sphingomonas</taxon>
    </lineage>
</organism>
<evidence type="ECO:0000313" key="2">
    <source>
        <dbReference type="Proteomes" id="UP000318413"/>
    </source>
</evidence>
<dbReference type="OrthoDB" id="7570718at2"/>
<comment type="caution">
    <text evidence="1">The sequence shown here is derived from an EMBL/GenBank/DDBJ whole genome shotgun (WGS) entry which is preliminary data.</text>
</comment>
<accession>A0A502CBS3</accession>
<dbReference type="Proteomes" id="UP000318413">
    <property type="component" value="Unassembled WGS sequence"/>
</dbReference>
<name>A0A502CBS3_9SPHN</name>
<sequence length="99" mass="10456">MTVDSFLAKAAPLRANPLLALMSPDYTTLKAEADAATRQLKADGVARRTAGKPPIACIPEGQSVGIMDMLAGLDALSPTDKKLPLKDGYARVIAKKYPC</sequence>